<dbReference type="AlphaFoldDB" id="A0A6V7HGP8"/>
<evidence type="ECO:0000313" key="2">
    <source>
        <dbReference type="Proteomes" id="UP000752696"/>
    </source>
</evidence>
<organism evidence="1 2">
    <name type="scientific">Heterotrigona itama</name>
    <dbReference type="NCBI Taxonomy" id="395501"/>
    <lineage>
        <taxon>Eukaryota</taxon>
        <taxon>Metazoa</taxon>
        <taxon>Ecdysozoa</taxon>
        <taxon>Arthropoda</taxon>
        <taxon>Hexapoda</taxon>
        <taxon>Insecta</taxon>
        <taxon>Pterygota</taxon>
        <taxon>Neoptera</taxon>
        <taxon>Endopterygota</taxon>
        <taxon>Hymenoptera</taxon>
        <taxon>Apocrita</taxon>
        <taxon>Aculeata</taxon>
        <taxon>Apoidea</taxon>
        <taxon>Anthophila</taxon>
        <taxon>Apidae</taxon>
        <taxon>Heterotrigona</taxon>
    </lineage>
</organism>
<sequence length="49" mass="5455">LISMCDVDICLKKCVPSKVPNGAEIPHSLNSYVVEFTSKVLVKLLPRIR</sequence>
<accession>A0A6V7HGP8</accession>
<evidence type="ECO:0000313" key="1">
    <source>
        <dbReference type="EMBL" id="CAD1478595.1"/>
    </source>
</evidence>
<feature type="non-terminal residue" evidence="1">
    <location>
        <position position="1"/>
    </location>
</feature>
<dbReference type="EMBL" id="CAJDYZ010010873">
    <property type="protein sequence ID" value="CAD1478595.1"/>
    <property type="molecule type" value="Genomic_DNA"/>
</dbReference>
<proteinExistence type="predicted"/>
<reference evidence="1" key="1">
    <citation type="submission" date="2020-07" db="EMBL/GenBank/DDBJ databases">
        <authorList>
            <person name="Nazaruddin N."/>
        </authorList>
    </citation>
    <scope>NUCLEOTIDE SEQUENCE</scope>
</reference>
<gene>
    <name evidence="1" type="ORF">MHI_LOCUS804739</name>
</gene>
<name>A0A6V7HGP8_9HYME</name>
<comment type="caution">
    <text evidence="1">The sequence shown here is derived from an EMBL/GenBank/DDBJ whole genome shotgun (WGS) entry which is preliminary data.</text>
</comment>
<feature type="non-terminal residue" evidence="1">
    <location>
        <position position="49"/>
    </location>
</feature>
<keyword evidence="2" id="KW-1185">Reference proteome</keyword>
<protein>
    <submittedName>
        <fullName evidence="1">Uncharacterized protein</fullName>
    </submittedName>
</protein>
<dbReference type="Proteomes" id="UP000752696">
    <property type="component" value="Unassembled WGS sequence"/>
</dbReference>